<comment type="function">
    <text evidence="1">Alpha-L-fucosidase is responsible for hydrolyzing the alpha-1,6-linked fucose joined to the reducing-end N-acetylglucosamine of the carbohydrate moieties of glycoproteins.</text>
</comment>
<keyword evidence="6" id="KW-0326">Glycosidase</keyword>
<dbReference type="PANTHER" id="PTHR10030:SF37">
    <property type="entry name" value="ALPHA-L-FUCOSIDASE-RELATED"/>
    <property type="match status" value="1"/>
</dbReference>
<protein>
    <recommendedName>
        <fullName evidence="3">alpha-L-fucosidase</fullName>
        <ecNumber evidence="3">3.2.1.51</ecNumber>
    </recommendedName>
</protein>
<keyword evidence="9" id="KW-1185">Reference proteome</keyword>
<comment type="similarity">
    <text evidence="2">Belongs to the glycosyl hydrolase 29 family.</text>
</comment>
<dbReference type="Gene3D" id="3.20.20.80">
    <property type="entry name" value="Glycosidases"/>
    <property type="match status" value="1"/>
</dbReference>
<dbReference type="KEGG" id="ark:D6B99_12940"/>
<dbReference type="InterPro" id="IPR017853">
    <property type="entry name" value="GH"/>
</dbReference>
<dbReference type="InterPro" id="IPR013780">
    <property type="entry name" value="Glyco_hydro_b"/>
</dbReference>
<dbReference type="Proteomes" id="UP000266118">
    <property type="component" value="Chromosome"/>
</dbReference>
<evidence type="ECO:0000259" key="7">
    <source>
        <dbReference type="Pfam" id="PF01120"/>
    </source>
</evidence>
<proteinExistence type="inferred from homology"/>
<dbReference type="Pfam" id="PF01120">
    <property type="entry name" value="Alpha_L_fucos"/>
    <property type="match status" value="1"/>
</dbReference>
<organism evidence="8 9">
    <name type="scientific">Arachidicoccus soli</name>
    <dbReference type="NCBI Taxonomy" id="2341117"/>
    <lineage>
        <taxon>Bacteria</taxon>
        <taxon>Pseudomonadati</taxon>
        <taxon>Bacteroidota</taxon>
        <taxon>Chitinophagia</taxon>
        <taxon>Chitinophagales</taxon>
        <taxon>Chitinophagaceae</taxon>
        <taxon>Arachidicoccus</taxon>
    </lineage>
</organism>
<dbReference type="SUPFAM" id="SSF51445">
    <property type="entry name" value="(Trans)glycosidases"/>
    <property type="match status" value="1"/>
</dbReference>
<dbReference type="PRINTS" id="PR00741">
    <property type="entry name" value="GLHYDRLASE29"/>
</dbReference>
<evidence type="ECO:0000313" key="9">
    <source>
        <dbReference type="Proteomes" id="UP000266118"/>
    </source>
</evidence>
<dbReference type="InterPro" id="IPR057739">
    <property type="entry name" value="Glyco_hydro_29_N"/>
</dbReference>
<dbReference type="GO" id="GO:0004560">
    <property type="term" value="F:alpha-L-fucosidase activity"/>
    <property type="evidence" value="ECO:0007669"/>
    <property type="project" value="InterPro"/>
</dbReference>
<feature type="domain" description="Glycoside hydrolase family 29 N-terminal" evidence="7">
    <location>
        <begin position="60"/>
        <end position="380"/>
    </location>
</feature>
<name>A0A386HR40_9BACT</name>
<dbReference type="InterPro" id="IPR016286">
    <property type="entry name" value="FUC_metazoa-typ"/>
</dbReference>
<dbReference type="EMBL" id="CP032489">
    <property type="protein sequence ID" value="AYD48428.1"/>
    <property type="molecule type" value="Genomic_DNA"/>
</dbReference>
<dbReference type="PIRSF" id="PIRSF001092">
    <property type="entry name" value="Alpha-L-fucosidase"/>
    <property type="match status" value="1"/>
</dbReference>
<dbReference type="InterPro" id="IPR000933">
    <property type="entry name" value="Glyco_hydro_29"/>
</dbReference>
<dbReference type="EC" id="3.2.1.51" evidence="3"/>
<evidence type="ECO:0000256" key="2">
    <source>
        <dbReference type="ARBA" id="ARBA00007951"/>
    </source>
</evidence>
<dbReference type="AlphaFoldDB" id="A0A386HR40"/>
<keyword evidence="5" id="KW-0378">Hydrolase</keyword>
<sequence>MTKKRSNKKARQQSWLSSGLLALLILLFSTGYSQSEKQDTIPLLHGAHRIGKRMDVDMNRWRGYGLGQFIHWGLYSILGGDYNGKHYNGAAEWIRSWNQLPNAVYDSLYKQFNPKDFNADKWAAMAKQMGVKYVTITTKHHDGFCLWPSKYTSYNISNTPYKKDIIKQIVDAYTKVGIDVYLYFSVMDWHNPDWRYDLKSASDTIAFNKFKKFTQSQLEEQLRMYPQIKGFWFDGTWDNSWKKSGAFSDSLDQDLKRIHPGLIIGSRLRADDYGKRHFDSNGRLMGDYEQGWERTIPETFADTHGNDWECDMTIPENGWGYAKQWMGHWKTSDELIEMLAKCVSLDGNFVLNFGPKPNGTFRQKEVADAKAIGDWMKINNTAIYNCAHVNWEKQDWGYFTTPTSQDDKVYMIVFNVPVSGALRVLPTKNILLKKAYLLDGDKQLSIEKLDGSAYFVHLPNEGQKQPFVVVLETEKGKNGKQDINKHI</sequence>
<evidence type="ECO:0000256" key="5">
    <source>
        <dbReference type="ARBA" id="ARBA00022801"/>
    </source>
</evidence>
<evidence type="ECO:0000256" key="1">
    <source>
        <dbReference type="ARBA" id="ARBA00004071"/>
    </source>
</evidence>
<dbReference type="RefSeq" id="WP_119989159.1">
    <property type="nucleotide sequence ID" value="NZ_CP032489.1"/>
</dbReference>
<evidence type="ECO:0000256" key="3">
    <source>
        <dbReference type="ARBA" id="ARBA00012662"/>
    </source>
</evidence>
<dbReference type="GO" id="GO:0005764">
    <property type="term" value="C:lysosome"/>
    <property type="evidence" value="ECO:0007669"/>
    <property type="project" value="TreeGrafter"/>
</dbReference>
<reference evidence="8 9" key="1">
    <citation type="submission" date="2018-09" db="EMBL/GenBank/DDBJ databases">
        <title>Arachidicoccus sp. nov., a bacterium isolated from soil.</title>
        <authorList>
            <person name="Weon H.-Y."/>
            <person name="Kwon S.-W."/>
            <person name="Lee S.A."/>
        </authorList>
    </citation>
    <scope>NUCLEOTIDE SEQUENCE [LARGE SCALE GENOMIC DNA]</scope>
    <source>
        <strain evidence="8 9">KIS59-12</strain>
    </source>
</reference>
<dbReference type="OrthoDB" id="107551at2"/>
<dbReference type="SMART" id="SM00812">
    <property type="entry name" value="Alpha_L_fucos"/>
    <property type="match status" value="1"/>
</dbReference>
<evidence type="ECO:0000256" key="4">
    <source>
        <dbReference type="ARBA" id="ARBA00022729"/>
    </source>
</evidence>
<evidence type="ECO:0000256" key="6">
    <source>
        <dbReference type="ARBA" id="ARBA00023295"/>
    </source>
</evidence>
<dbReference type="GO" id="GO:0016139">
    <property type="term" value="P:glycoside catabolic process"/>
    <property type="evidence" value="ECO:0007669"/>
    <property type="project" value="TreeGrafter"/>
</dbReference>
<dbReference type="PANTHER" id="PTHR10030">
    <property type="entry name" value="ALPHA-L-FUCOSIDASE"/>
    <property type="match status" value="1"/>
</dbReference>
<accession>A0A386HR40</accession>
<dbReference type="GO" id="GO:0006004">
    <property type="term" value="P:fucose metabolic process"/>
    <property type="evidence" value="ECO:0007669"/>
    <property type="project" value="InterPro"/>
</dbReference>
<dbReference type="Gene3D" id="2.60.40.1180">
    <property type="entry name" value="Golgi alpha-mannosidase II"/>
    <property type="match status" value="1"/>
</dbReference>
<keyword evidence="4" id="KW-0732">Signal</keyword>
<evidence type="ECO:0000313" key="8">
    <source>
        <dbReference type="EMBL" id="AYD48428.1"/>
    </source>
</evidence>
<gene>
    <name evidence="8" type="ORF">D6B99_12940</name>
</gene>